<dbReference type="EMBL" id="JBBBZM010000419">
    <property type="protein sequence ID" value="KAL0630690.1"/>
    <property type="molecule type" value="Genomic_DNA"/>
</dbReference>
<accession>A0ABR3G430</accession>
<proteinExistence type="predicted"/>
<organism evidence="1 2">
    <name type="scientific">Discina gigas</name>
    <dbReference type="NCBI Taxonomy" id="1032678"/>
    <lineage>
        <taxon>Eukaryota</taxon>
        <taxon>Fungi</taxon>
        <taxon>Dikarya</taxon>
        <taxon>Ascomycota</taxon>
        <taxon>Pezizomycotina</taxon>
        <taxon>Pezizomycetes</taxon>
        <taxon>Pezizales</taxon>
        <taxon>Discinaceae</taxon>
        <taxon>Discina</taxon>
    </lineage>
</organism>
<evidence type="ECO:0000313" key="1">
    <source>
        <dbReference type="EMBL" id="KAL0630690.1"/>
    </source>
</evidence>
<protein>
    <recommendedName>
        <fullName evidence="3">RNase H type-1 domain-containing protein</fullName>
    </recommendedName>
</protein>
<dbReference type="InterPro" id="IPR012337">
    <property type="entry name" value="RNaseH-like_sf"/>
</dbReference>
<dbReference type="SUPFAM" id="SSF53098">
    <property type="entry name" value="Ribonuclease H-like"/>
    <property type="match status" value="1"/>
</dbReference>
<evidence type="ECO:0008006" key="3">
    <source>
        <dbReference type="Google" id="ProtNLM"/>
    </source>
</evidence>
<comment type="caution">
    <text evidence="1">The sequence shown here is derived from an EMBL/GenBank/DDBJ whole genome shotgun (WGS) entry which is preliminary data.</text>
</comment>
<dbReference type="Proteomes" id="UP001447188">
    <property type="component" value="Unassembled WGS sequence"/>
</dbReference>
<dbReference type="InterPro" id="IPR036397">
    <property type="entry name" value="RNaseH_sf"/>
</dbReference>
<sequence>MNCGMLNKISKRKGTSPGAIHYLATAITIPGMTWGSEIWWTGATHIISQLTPAYHNIARCITGLPKWTAIPALLSEPSHASLESLLDRNSRKYGIKILLAEDDHPCKETLLWYMTAQSNGASKTGLQRIADLLKDIFANSWMEDTTHHHCEFLAQPHISAQGKAQEGSDHRIWVNTIPTGTIVLYTDGSKAEDGTTSSAWHCIQIEDGHTLLFQGQCQIGHEADIEDGEIHAIQEGLHELRRRQTDPTQTYLCVDNQNALRSLSGGPTSG</sequence>
<name>A0ABR3G430_9PEZI</name>
<evidence type="ECO:0000313" key="2">
    <source>
        <dbReference type="Proteomes" id="UP001447188"/>
    </source>
</evidence>
<gene>
    <name evidence="1" type="ORF">Q9L58_010459</name>
</gene>
<dbReference type="Gene3D" id="3.30.420.10">
    <property type="entry name" value="Ribonuclease H-like superfamily/Ribonuclease H"/>
    <property type="match status" value="1"/>
</dbReference>
<keyword evidence="2" id="KW-1185">Reference proteome</keyword>
<reference evidence="1 2" key="1">
    <citation type="submission" date="2024-02" db="EMBL/GenBank/DDBJ databases">
        <title>Discinaceae phylogenomics.</title>
        <authorList>
            <person name="Dirks A.C."/>
            <person name="James T.Y."/>
        </authorList>
    </citation>
    <scope>NUCLEOTIDE SEQUENCE [LARGE SCALE GENOMIC DNA]</scope>
    <source>
        <strain evidence="1 2">ACD0624</strain>
    </source>
</reference>